<dbReference type="Proteomes" id="UP000887565">
    <property type="component" value="Unplaced"/>
</dbReference>
<name>A0A915KAV7_ROMCU</name>
<evidence type="ECO:0000313" key="2">
    <source>
        <dbReference type="WBParaSite" id="nRc.2.0.1.t35246-RA"/>
    </source>
</evidence>
<keyword evidence="1" id="KW-1185">Reference proteome</keyword>
<organism evidence="1 2">
    <name type="scientific">Romanomermis culicivorax</name>
    <name type="common">Nematode worm</name>
    <dbReference type="NCBI Taxonomy" id="13658"/>
    <lineage>
        <taxon>Eukaryota</taxon>
        <taxon>Metazoa</taxon>
        <taxon>Ecdysozoa</taxon>
        <taxon>Nematoda</taxon>
        <taxon>Enoplea</taxon>
        <taxon>Dorylaimia</taxon>
        <taxon>Mermithida</taxon>
        <taxon>Mermithoidea</taxon>
        <taxon>Mermithidae</taxon>
        <taxon>Romanomermis</taxon>
    </lineage>
</organism>
<dbReference type="WBParaSite" id="nRc.2.0.1.t35246-RA">
    <property type="protein sequence ID" value="nRc.2.0.1.t35246-RA"/>
    <property type="gene ID" value="nRc.2.0.1.g35246"/>
</dbReference>
<sequence length="78" mass="8378">MDGGYRRGAVWGALSAAILDGIGSAGGRISDEDNVRGDVVELDVVEDEHKEQKTMSHVSQNNNSSLAWVAHLGTKSRR</sequence>
<reference evidence="2" key="1">
    <citation type="submission" date="2022-11" db="UniProtKB">
        <authorList>
            <consortium name="WormBaseParasite"/>
        </authorList>
    </citation>
    <scope>IDENTIFICATION</scope>
</reference>
<evidence type="ECO:0000313" key="1">
    <source>
        <dbReference type="Proteomes" id="UP000887565"/>
    </source>
</evidence>
<accession>A0A915KAV7</accession>
<dbReference type="AlphaFoldDB" id="A0A915KAV7"/>
<proteinExistence type="predicted"/>
<protein>
    <submittedName>
        <fullName evidence="2">Uncharacterized protein</fullName>
    </submittedName>
</protein>